<protein>
    <submittedName>
        <fullName evidence="1">Uncharacterized protein</fullName>
    </submittedName>
</protein>
<dbReference type="AlphaFoldDB" id="A0A382EU54"/>
<feature type="non-terminal residue" evidence="1">
    <location>
        <position position="1"/>
    </location>
</feature>
<proteinExistence type="predicted"/>
<accession>A0A382EU54</accession>
<sequence>HDLRQALEVAIAARDSALYGNVPIALPLADRSRALCPSPYRWEGGDATGKAQSKEKAGEIWCGY</sequence>
<organism evidence="1">
    <name type="scientific">marine metagenome</name>
    <dbReference type="NCBI Taxonomy" id="408172"/>
    <lineage>
        <taxon>unclassified sequences</taxon>
        <taxon>metagenomes</taxon>
        <taxon>ecological metagenomes</taxon>
    </lineage>
</organism>
<evidence type="ECO:0000313" key="1">
    <source>
        <dbReference type="EMBL" id="SVB53481.1"/>
    </source>
</evidence>
<reference evidence="1" key="1">
    <citation type="submission" date="2018-05" db="EMBL/GenBank/DDBJ databases">
        <authorList>
            <person name="Lanie J.A."/>
            <person name="Ng W.-L."/>
            <person name="Kazmierczak K.M."/>
            <person name="Andrzejewski T.M."/>
            <person name="Davidsen T.M."/>
            <person name="Wayne K.J."/>
            <person name="Tettelin H."/>
            <person name="Glass J.I."/>
            <person name="Rusch D."/>
            <person name="Podicherti R."/>
            <person name="Tsui H.-C.T."/>
            <person name="Winkler M.E."/>
        </authorList>
    </citation>
    <scope>NUCLEOTIDE SEQUENCE</scope>
</reference>
<name>A0A382EU54_9ZZZZ</name>
<gene>
    <name evidence="1" type="ORF">METZ01_LOCUS206335</name>
</gene>
<dbReference type="EMBL" id="UINC01046014">
    <property type="protein sequence ID" value="SVB53481.1"/>
    <property type="molecule type" value="Genomic_DNA"/>
</dbReference>